<dbReference type="Proteomes" id="UP001348369">
    <property type="component" value="Chromosome"/>
</dbReference>
<protein>
    <submittedName>
        <fullName evidence="1">Uncharacterized protein</fullName>
    </submittedName>
</protein>
<evidence type="ECO:0000313" key="1">
    <source>
        <dbReference type="EMBL" id="WSC02739.1"/>
    </source>
</evidence>
<proteinExistence type="predicted"/>
<keyword evidence="2" id="KW-1185">Reference proteome</keyword>
<name>A0ACD4ZXW1_9ACTN</name>
<accession>A0ACD4ZXW1</accession>
<organism evidence="1 2">
    <name type="scientific">Streptomyces scopuliridis</name>
    <dbReference type="NCBI Taxonomy" id="452529"/>
    <lineage>
        <taxon>Bacteria</taxon>
        <taxon>Bacillati</taxon>
        <taxon>Actinomycetota</taxon>
        <taxon>Actinomycetes</taxon>
        <taxon>Kitasatosporales</taxon>
        <taxon>Streptomycetaceae</taxon>
        <taxon>Streptomyces</taxon>
    </lineage>
</organism>
<gene>
    <name evidence="1" type="ORF">OG835_40965</name>
</gene>
<sequence length="77" mass="8417">MLDVALVEEPAAAEASLARWLPALRARLIQEVGMLLTATARARRRAATFGIDMECGRPGTAVWGHENESEAGQENRR</sequence>
<reference evidence="1" key="1">
    <citation type="submission" date="2022-10" db="EMBL/GenBank/DDBJ databases">
        <title>The complete genomes of actinobacterial strains from the NBC collection.</title>
        <authorList>
            <person name="Joergensen T.S."/>
            <person name="Alvarez Arevalo M."/>
            <person name="Sterndorff E.B."/>
            <person name="Faurdal D."/>
            <person name="Vuksanovic O."/>
            <person name="Mourched A.-S."/>
            <person name="Charusanti P."/>
            <person name="Shaw S."/>
            <person name="Blin K."/>
            <person name="Weber T."/>
        </authorList>
    </citation>
    <scope>NUCLEOTIDE SEQUENCE</scope>
    <source>
        <strain evidence="1">NBC 01771</strain>
    </source>
</reference>
<evidence type="ECO:0000313" key="2">
    <source>
        <dbReference type="Proteomes" id="UP001348369"/>
    </source>
</evidence>
<dbReference type="EMBL" id="CP109109">
    <property type="protein sequence ID" value="WSC02739.1"/>
    <property type="molecule type" value="Genomic_DNA"/>
</dbReference>